<proteinExistence type="predicted"/>
<dbReference type="EMBL" id="JAUTXU010000035">
    <property type="protein sequence ID" value="KAK3717850.1"/>
    <property type="molecule type" value="Genomic_DNA"/>
</dbReference>
<organism evidence="1 2">
    <name type="scientific">Vermiconidia calcicola</name>
    <dbReference type="NCBI Taxonomy" id="1690605"/>
    <lineage>
        <taxon>Eukaryota</taxon>
        <taxon>Fungi</taxon>
        <taxon>Dikarya</taxon>
        <taxon>Ascomycota</taxon>
        <taxon>Pezizomycotina</taxon>
        <taxon>Dothideomycetes</taxon>
        <taxon>Dothideomycetidae</taxon>
        <taxon>Mycosphaerellales</taxon>
        <taxon>Extremaceae</taxon>
        <taxon>Vermiconidia</taxon>
    </lineage>
</organism>
<comment type="caution">
    <text evidence="1">The sequence shown here is derived from an EMBL/GenBank/DDBJ whole genome shotgun (WGS) entry which is preliminary data.</text>
</comment>
<name>A0ACC3NIU8_9PEZI</name>
<dbReference type="Proteomes" id="UP001281147">
    <property type="component" value="Unassembled WGS sequence"/>
</dbReference>
<gene>
    <name evidence="1" type="ORF">LTR37_005622</name>
</gene>
<evidence type="ECO:0000313" key="1">
    <source>
        <dbReference type="EMBL" id="KAK3717850.1"/>
    </source>
</evidence>
<sequence>MRPDPEMPLRCNIILLLFFEMMVFSIAEATTALIASPTAGPNLSGQSANQDITFITVVSTQNIDVKVDNGGRTMPVIRAEAKSACLKKTSTPAITPPPPSTNTIDCANVEGALGSWTTFYSYAVLAIFSCWFKNPATV</sequence>
<protein>
    <submittedName>
        <fullName evidence="1">Uncharacterized protein</fullName>
    </submittedName>
</protein>
<evidence type="ECO:0000313" key="2">
    <source>
        <dbReference type="Proteomes" id="UP001281147"/>
    </source>
</evidence>
<accession>A0ACC3NIU8</accession>
<keyword evidence="2" id="KW-1185">Reference proteome</keyword>
<reference evidence="1" key="1">
    <citation type="submission" date="2023-07" db="EMBL/GenBank/DDBJ databases">
        <title>Black Yeasts Isolated from many extreme environments.</title>
        <authorList>
            <person name="Coleine C."/>
            <person name="Stajich J.E."/>
            <person name="Selbmann L."/>
        </authorList>
    </citation>
    <scope>NUCLEOTIDE SEQUENCE</scope>
    <source>
        <strain evidence="1">CCFEE 5714</strain>
    </source>
</reference>